<dbReference type="EMBL" id="JBHTEK010000001">
    <property type="protein sequence ID" value="MFC7668075.1"/>
    <property type="molecule type" value="Genomic_DNA"/>
</dbReference>
<evidence type="ECO:0000313" key="5">
    <source>
        <dbReference type="Proteomes" id="UP001596513"/>
    </source>
</evidence>
<evidence type="ECO:0000256" key="2">
    <source>
        <dbReference type="ARBA" id="ARBA00023136"/>
    </source>
</evidence>
<gene>
    <name evidence="4" type="primary">bamE</name>
    <name evidence="4" type="ORF">ACFQT0_12275</name>
</gene>
<dbReference type="InterPro" id="IPR007450">
    <property type="entry name" value="BamE_dom"/>
</dbReference>
<reference evidence="5" key="1">
    <citation type="journal article" date="2019" name="Int. J. Syst. Evol. Microbiol.">
        <title>The Global Catalogue of Microorganisms (GCM) 10K type strain sequencing project: providing services to taxonomists for standard genome sequencing and annotation.</title>
        <authorList>
            <consortium name="The Broad Institute Genomics Platform"/>
            <consortium name="The Broad Institute Genome Sequencing Center for Infectious Disease"/>
            <person name="Wu L."/>
            <person name="Ma J."/>
        </authorList>
    </citation>
    <scope>NUCLEOTIDE SEQUENCE [LARGE SCALE GENOMIC DNA]</scope>
    <source>
        <strain evidence="5">JCM 19635</strain>
    </source>
</reference>
<dbReference type="Pfam" id="PF04355">
    <property type="entry name" value="BamE"/>
    <property type="match status" value="1"/>
</dbReference>
<dbReference type="RefSeq" id="WP_380203105.1">
    <property type="nucleotide sequence ID" value="NZ_JBHTEK010000001.1"/>
</dbReference>
<dbReference type="Gene3D" id="3.30.1450.10">
    <property type="match status" value="1"/>
</dbReference>
<keyword evidence="2" id="KW-0472">Membrane</keyword>
<sequence length="100" mass="11409">MKILLRVGLVAGVVLLGLFLNFELRARNNEQKVRTLRNGMSAEQVTAVMGRPYRTQNSYFEGQEPDTYMYLYHTSFGGSGDIEIYIARADNKVFRIVTNN</sequence>
<comment type="caution">
    <text evidence="4">The sequence shown here is derived from an EMBL/GenBank/DDBJ whole genome shotgun (WGS) entry which is preliminary data.</text>
</comment>
<accession>A0ABW2U3N0</accession>
<organism evidence="4 5">
    <name type="scientific">Hymenobacter humi</name>
    <dbReference type="NCBI Taxonomy" id="1411620"/>
    <lineage>
        <taxon>Bacteria</taxon>
        <taxon>Pseudomonadati</taxon>
        <taxon>Bacteroidota</taxon>
        <taxon>Cytophagia</taxon>
        <taxon>Cytophagales</taxon>
        <taxon>Hymenobacteraceae</taxon>
        <taxon>Hymenobacter</taxon>
    </lineage>
</organism>
<evidence type="ECO:0000259" key="3">
    <source>
        <dbReference type="Pfam" id="PF04355"/>
    </source>
</evidence>
<protein>
    <submittedName>
        <fullName evidence="4">Outer membrane protein assembly factor BamE</fullName>
    </submittedName>
</protein>
<feature type="domain" description="Outer membrane protein assembly factor BamE" evidence="3">
    <location>
        <begin position="29"/>
        <end position="75"/>
    </location>
</feature>
<dbReference type="InterPro" id="IPR037873">
    <property type="entry name" value="BamE-like"/>
</dbReference>
<keyword evidence="1" id="KW-0732">Signal</keyword>
<keyword evidence="5" id="KW-1185">Reference proteome</keyword>
<dbReference type="Proteomes" id="UP001596513">
    <property type="component" value="Unassembled WGS sequence"/>
</dbReference>
<proteinExistence type="predicted"/>
<evidence type="ECO:0000313" key="4">
    <source>
        <dbReference type="EMBL" id="MFC7668075.1"/>
    </source>
</evidence>
<evidence type="ECO:0000256" key="1">
    <source>
        <dbReference type="ARBA" id="ARBA00022729"/>
    </source>
</evidence>
<name>A0ABW2U3N0_9BACT</name>